<dbReference type="InterPro" id="IPR036291">
    <property type="entry name" value="NAD(P)-bd_dom_sf"/>
</dbReference>
<evidence type="ECO:0000259" key="2">
    <source>
        <dbReference type="Pfam" id="PF00107"/>
    </source>
</evidence>
<evidence type="ECO:0000259" key="3">
    <source>
        <dbReference type="Pfam" id="PF08240"/>
    </source>
</evidence>
<accession>A0A1H3DSQ8</accession>
<dbReference type="SUPFAM" id="SSF50129">
    <property type="entry name" value="GroES-like"/>
    <property type="match status" value="1"/>
</dbReference>
<dbReference type="InterPro" id="IPR013154">
    <property type="entry name" value="ADH-like_N"/>
</dbReference>
<evidence type="ECO:0000313" key="5">
    <source>
        <dbReference type="Proteomes" id="UP000199595"/>
    </source>
</evidence>
<dbReference type="SUPFAM" id="SSF51735">
    <property type="entry name" value="NAD(P)-binding Rossmann-fold domains"/>
    <property type="match status" value="1"/>
</dbReference>
<dbReference type="STRING" id="762486.SAMN05444411_10857"/>
<evidence type="ECO:0000313" key="4">
    <source>
        <dbReference type="EMBL" id="SDX69445.1"/>
    </source>
</evidence>
<sequence length="339" mass="37130">MKVVRLKEPGIWEKLDIEQPNEELASGNVLLKVNKIGVCGTDLHAFKGQQPFFSYPKILGHELAVEVVAVADDVTNVKIGDRCSVEPYYNEGVNQAVRNGKPNCGDNLRVLGVHVDGGMQEYFVYPAKFLHATNSLTDDQLAMIEPLAIGCHAVDRADIDENDIVLVIGCGPIGLGTIQFVQLKGARVIAMDIDDAKLKSCQEITKVKDTINASSNVEEELKTLLNGDLPTVILDATGNSTSMMNTFKYAAAGGTIVFIGLFMGDVVFHDPSFHKKELTLKASRAAMGEDFGRIIRLIEAGKIDATSFITHRINFDDVTTEFEKLYSEKDLIKAIIEIN</sequence>
<dbReference type="Gene3D" id="3.90.180.10">
    <property type="entry name" value="Medium-chain alcohol dehydrogenases, catalytic domain"/>
    <property type="match status" value="1"/>
</dbReference>
<keyword evidence="1" id="KW-0560">Oxidoreductase</keyword>
<dbReference type="GO" id="GO:0016491">
    <property type="term" value="F:oxidoreductase activity"/>
    <property type="evidence" value="ECO:0007669"/>
    <property type="project" value="UniProtKB-KW"/>
</dbReference>
<dbReference type="OrthoDB" id="9787435at2"/>
<proteinExistence type="predicted"/>
<reference evidence="4 5" key="1">
    <citation type="submission" date="2016-10" db="EMBL/GenBank/DDBJ databases">
        <authorList>
            <person name="de Groot N.N."/>
        </authorList>
    </citation>
    <scope>NUCLEOTIDE SEQUENCE [LARGE SCALE GENOMIC DNA]</scope>
    <source>
        <strain evidence="4 5">DSM 24956</strain>
    </source>
</reference>
<feature type="domain" description="Alcohol dehydrogenase-like N-terminal" evidence="3">
    <location>
        <begin position="26"/>
        <end position="132"/>
    </location>
</feature>
<organism evidence="4 5">
    <name type="scientific">Lutibacter oricola</name>
    <dbReference type="NCBI Taxonomy" id="762486"/>
    <lineage>
        <taxon>Bacteria</taxon>
        <taxon>Pseudomonadati</taxon>
        <taxon>Bacteroidota</taxon>
        <taxon>Flavobacteriia</taxon>
        <taxon>Flavobacteriales</taxon>
        <taxon>Flavobacteriaceae</taxon>
        <taxon>Lutibacter</taxon>
    </lineage>
</organism>
<dbReference type="InterPro" id="IPR011032">
    <property type="entry name" value="GroES-like_sf"/>
</dbReference>
<dbReference type="PANTHER" id="PTHR43401">
    <property type="entry name" value="L-THREONINE 3-DEHYDROGENASE"/>
    <property type="match status" value="1"/>
</dbReference>
<dbReference type="CDD" id="cd08261">
    <property type="entry name" value="Zn_ADH7"/>
    <property type="match status" value="1"/>
</dbReference>
<evidence type="ECO:0008006" key="6">
    <source>
        <dbReference type="Google" id="ProtNLM"/>
    </source>
</evidence>
<name>A0A1H3DSQ8_9FLAO</name>
<dbReference type="Gene3D" id="3.40.50.720">
    <property type="entry name" value="NAD(P)-binding Rossmann-like Domain"/>
    <property type="match status" value="1"/>
</dbReference>
<feature type="domain" description="Alcohol dehydrogenase-like C-terminal" evidence="2">
    <location>
        <begin position="172"/>
        <end position="299"/>
    </location>
</feature>
<dbReference type="InterPro" id="IPR013149">
    <property type="entry name" value="ADH-like_C"/>
</dbReference>
<dbReference type="RefSeq" id="WP_090124445.1">
    <property type="nucleotide sequence ID" value="NZ_FNNJ01000008.1"/>
</dbReference>
<dbReference type="AlphaFoldDB" id="A0A1H3DSQ8"/>
<keyword evidence="5" id="KW-1185">Reference proteome</keyword>
<evidence type="ECO:0000256" key="1">
    <source>
        <dbReference type="ARBA" id="ARBA00023002"/>
    </source>
</evidence>
<dbReference type="EMBL" id="FNNJ01000008">
    <property type="protein sequence ID" value="SDX69445.1"/>
    <property type="molecule type" value="Genomic_DNA"/>
</dbReference>
<dbReference type="Pfam" id="PF08240">
    <property type="entry name" value="ADH_N"/>
    <property type="match status" value="1"/>
</dbReference>
<protein>
    <recommendedName>
        <fullName evidence="6">2-desacetyl-2-hydroxyethyl bacteriochlorophyllide A dehydrogenase</fullName>
    </recommendedName>
</protein>
<dbReference type="InterPro" id="IPR050129">
    <property type="entry name" value="Zn_alcohol_dh"/>
</dbReference>
<dbReference type="Proteomes" id="UP000199595">
    <property type="component" value="Unassembled WGS sequence"/>
</dbReference>
<dbReference type="PANTHER" id="PTHR43401:SF3">
    <property type="entry name" value="L-GALACTONATE-5-DEHYDROGENASE"/>
    <property type="match status" value="1"/>
</dbReference>
<gene>
    <name evidence="4" type="ORF">SAMN05444411_10857</name>
</gene>
<dbReference type="Pfam" id="PF00107">
    <property type="entry name" value="ADH_zinc_N"/>
    <property type="match status" value="1"/>
</dbReference>